<dbReference type="InterPro" id="IPR011738">
    <property type="entry name" value="Phage_CHP"/>
</dbReference>
<protein>
    <recommendedName>
        <fullName evidence="3">PhiE125 gp8 family phage protein</fullName>
    </recommendedName>
</protein>
<keyword evidence="2" id="KW-1185">Reference proteome</keyword>
<gene>
    <name evidence="1" type="ORF">SAMN04488061_3057</name>
</gene>
<reference evidence="1 2" key="1">
    <citation type="submission" date="2016-10" db="EMBL/GenBank/DDBJ databases">
        <authorList>
            <person name="Varghese N."/>
            <person name="Submissions S."/>
        </authorList>
    </citation>
    <scope>NUCLEOTIDE SEQUENCE [LARGE SCALE GENOMIC DNA]</scope>
    <source>
        <strain evidence="1 2">CGMCC 1.6497</strain>
    </source>
</reference>
<proteinExistence type="predicted"/>
<dbReference type="CDD" id="cd08054">
    <property type="entry name" value="gp6"/>
    <property type="match status" value="1"/>
</dbReference>
<accession>A0A1H0SVT2</accession>
<dbReference type="NCBIfam" id="TIGR02215">
    <property type="entry name" value="phage_chp_gp8"/>
    <property type="match status" value="1"/>
</dbReference>
<dbReference type="EMBL" id="FNJC01000004">
    <property type="protein sequence ID" value="SDP45729.1"/>
    <property type="molecule type" value="Genomic_DNA"/>
</dbReference>
<dbReference type="Proteomes" id="UP000198795">
    <property type="component" value="Unassembled WGS sequence"/>
</dbReference>
<evidence type="ECO:0000313" key="2">
    <source>
        <dbReference type="Proteomes" id="UP000198795"/>
    </source>
</evidence>
<evidence type="ECO:0008006" key="3">
    <source>
        <dbReference type="Google" id="ProtNLM"/>
    </source>
</evidence>
<evidence type="ECO:0000313" key="1">
    <source>
        <dbReference type="EMBL" id="SDP45729.1"/>
    </source>
</evidence>
<name>A0A1H0SVT2_9HYPH</name>
<dbReference type="InterPro" id="IPR006450">
    <property type="entry name" value="Phage_HK97_gp6-like"/>
</dbReference>
<dbReference type="Gene3D" id="1.10.3230.30">
    <property type="entry name" value="Phage gp6-like head-tail connector protein"/>
    <property type="match status" value="1"/>
</dbReference>
<organism evidence="1 2">
    <name type="scientific">Filomicrobium insigne</name>
    <dbReference type="NCBI Taxonomy" id="418854"/>
    <lineage>
        <taxon>Bacteria</taxon>
        <taxon>Pseudomonadati</taxon>
        <taxon>Pseudomonadota</taxon>
        <taxon>Alphaproteobacteria</taxon>
        <taxon>Hyphomicrobiales</taxon>
        <taxon>Hyphomicrobiaceae</taxon>
        <taxon>Filomicrobium</taxon>
    </lineage>
</organism>
<dbReference type="NCBIfam" id="TIGR01560">
    <property type="entry name" value="put_DNA_pack"/>
    <property type="match status" value="2"/>
</dbReference>
<sequence length="206" mass="22259">MNWNGKTRLSRIGDLLALVLQSGPASEPVSVEEAKGYLRIDGNSEDALVSSLILTSRLHVEAALGVALITQDWRLVLDHWPRSGAVRLPLRPLQSVNAVRVFDADGGHATVDPARYVVDTAGTPARLIATVAGWPKPTRVGNGIEIDLTAGYGGALEDVPEPIRQALLLLVAHWYEHRDPIEIGSDGVAIPASVSRLLKPYRMVRV</sequence>
<comment type="caution">
    <text evidence="1">The sequence shown here is derived from an EMBL/GenBank/DDBJ whole genome shotgun (WGS) entry which is preliminary data.</text>
</comment>